<dbReference type="PANTHER" id="PTHR31157:SF26">
    <property type="entry name" value="SCP-LIKE EXTRACELLULAR PROTEIN"/>
    <property type="match status" value="1"/>
</dbReference>
<dbReference type="RefSeq" id="WP_343815648.1">
    <property type="nucleotide sequence ID" value="NZ_BAAADS010000025.1"/>
</dbReference>
<dbReference type="InterPro" id="IPR035940">
    <property type="entry name" value="CAP_sf"/>
</dbReference>
<dbReference type="PANTHER" id="PTHR31157">
    <property type="entry name" value="SCP DOMAIN-CONTAINING PROTEIN"/>
    <property type="match status" value="1"/>
</dbReference>
<evidence type="ECO:0000259" key="1">
    <source>
        <dbReference type="Pfam" id="PF00188"/>
    </source>
</evidence>
<dbReference type="InterPro" id="IPR029410">
    <property type="entry name" value="CAP_assoc"/>
</dbReference>
<proteinExistence type="predicted"/>
<evidence type="ECO:0000259" key="2">
    <source>
        <dbReference type="Pfam" id="PF14504"/>
    </source>
</evidence>
<gene>
    <name evidence="3" type="ORF">GCM10009001_33100</name>
</gene>
<accession>A0ABP3RMM5</accession>
<reference evidence="4" key="1">
    <citation type="journal article" date="2019" name="Int. J. Syst. Evol. Microbiol.">
        <title>The Global Catalogue of Microorganisms (GCM) 10K type strain sequencing project: providing services to taxonomists for standard genome sequencing and annotation.</title>
        <authorList>
            <consortium name="The Broad Institute Genomics Platform"/>
            <consortium name="The Broad Institute Genome Sequencing Center for Infectious Disease"/>
            <person name="Wu L."/>
            <person name="Ma J."/>
        </authorList>
    </citation>
    <scope>NUCLEOTIDE SEQUENCE [LARGE SCALE GENOMIC DNA]</scope>
    <source>
        <strain evidence="4">JCM 15395</strain>
    </source>
</reference>
<keyword evidence="4" id="KW-1185">Reference proteome</keyword>
<dbReference type="SUPFAM" id="SSF55797">
    <property type="entry name" value="PR-1-like"/>
    <property type="match status" value="1"/>
</dbReference>
<name>A0ABP3RMM5_9BACI</name>
<sequence length="355" mass="40774">MRYFLGLAGLLIILMGSFYLLDKSNSPPEVAPDNTVNKIKQKKNMIETKKIMERHSVPLEGEVYQWIGKNTDALTDAFGKPVRKDLSAYGYVWWVYQKRGNQYLQFGVKDNKIVTIYAIGDNLSLEPIQIGQGYESLKDNLDLLNEVTFSKSYSSYTFQLDDQELKSRPLVKLTDHIFMQCYIDTFTNKLSAVRIVTGDVLLKHRPYAMEYRGDLPEKPNPSKKEWKRIEKGREKQIFTITNVMRNTHGKAPVKWNKPISQVAFKHSKDMAVNNYFSHYSEDGAGLKERLAANEVYYQAAGENIAAKYSDSPSAMNGWLNSEGHRQALLNTDYSHLGVGVYHYYYTQNFLKIPQS</sequence>
<organism evidence="3 4">
    <name type="scientific">Virgibacillus siamensis</name>
    <dbReference type="NCBI Taxonomy" id="480071"/>
    <lineage>
        <taxon>Bacteria</taxon>
        <taxon>Bacillati</taxon>
        <taxon>Bacillota</taxon>
        <taxon>Bacilli</taxon>
        <taxon>Bacillales</taxon>
        <taxon>Bacillaceae</taxon>
        <taxon>Virgibacillus</taxon>
    </lineage>
</organism>
<dbReference type="InterPro" id="IPR014044">
    <property type="entry name" value="CAP_dom"/>
</dbReference>
<comment type="caution">
    <text evidence="3">The sequence shown here is derived from an EMBL/GenBank/DDBJ whole genome shotgun (WGS) entry which is preliminary data.</text>
</comment>
<evidence type="ECO:0000313" key="3">
    <source>
        <dbReference type="EMBL" id="GAA0613253.1"/>
    </source>
</evidence>
<protein>
    <submittedName>
        <fullName evidence="3">CAP domain-containing protein</fullName>
    </submittedName>
</protein>
<dbReference type="CDD" id="cd05379">
    <property type="entry name" value="CAP_bacterial"/>
    <property type="match status" value="1"/>
</dbReference>
<feature type="domain" description="SCP" evidence="1">
    <location>
        <begin position="241"/>
        <end position="348"/>
    </location>
</feature>
<feature type="domain" description="CAP-associated" evidence="2">
    <location>
        <begin position="67"/>
        <end position="207"/>
    </location>
</feature>
<dbReference type="Gene3D" id="3.40.33.10">
    <property type="entry name" value="CAP"/>
    <property type="match status" value="1"/>
</dbReference>
<evidence type="ECO:0000313" key="4">
    <source>
        <dbReference type="Proteomes" id="UP001500866"/>
    </source>
</evidence>
<dbReference type="Pfam" id="PF14504">
    <property type="entry name" value="CAP_assoc_N"/>
    <property type="match status" value="1"/>
</dbReference>
<dbReference type="EMBL" id="BAAADS010000025">
    <property type="protein sequence ID" value="GAA0613253.1"/>
    <property type="molecule type" value="Genomic_DNA"/>
</dbReference>
<dbReference type="Pfam" id="PF00188">
    <property type="entry name" value="CAP"/>
    <property type="match status" value="1"/>
</dbReference>
<dbReference type="Proteomes" id="UP001500866">
    <property type="component" value="Unassembled WGS sequence"/>
</dbReference>